<protein>
    <submittedName>
        <fullName evidence="1">EcsC family protein</fullName>
    </submittedName>
</protein>
<dbReference type="Proteomes" id="UP001169242">
    <property type="component" value="Unassembled WGS sequence"/>
</dbReference>
<organism evidence="1 2">
    <name type="scientific">Holtiella tumoricola</name>
    <dbReference type="NCBI Taxonomy" id="3018743"/>
    <lineage>
        <taxon>Bacteria</taxon>
        <taxon>Bacillati</taxon>
        <taxon>Bacillota</taxon>
        <taxon>Clostridia</taxon>
        <taxon>Lachnospirales</taxon>
        <taxon>Cellulosilyticaceae</taxon>
        <taxon>Holtiella</taxon>
    </lineage>
</organism>
<dbReference type="PANTHER" id="PTHR41260">
    <property type="entry name" value="PROTEIN ECSC"/>
    <property type="match status" value="1"/>
</dbReference>
<name>A0AA42DLG6_9FIRM</name>
<proteinExistence type="predicted"/>
<dbReference type="AlphaFoldDB" id="A0AA42DLG6"/>
<keyword evidence="2" id="KW-1185">Reference proteome</keyword>
<dbReference type="PANTHER" id="PTHR41260:SF1">
    <property type="entry name" value="PROTEIN ECSC"/>
    <property type="match status" value="1"/>
</dbReference>
<evidence type="ECO:0000313" key="1">
    <source>
        <dbReference type="EMBL" id="MDA3730813.1"/>
    </source>
</evidence>
<accession>A0AA42DLG6</accession>
<reference evidence="1" key="1">
    <citation type="journal article" date="2023" name="Int. J. Syst. Evol. Microbiol.">
        <title>&lt;i&gt;Holtiella tumoricola&lt;/i&gt; gen. nov. sp. nov., isolated from a human clinical sample.</title>
        <authorList>
            <person name="Allen-Vercoe E."/>
            <person name="Daigneault M.C."/>
            <person name="Vancuren S.J."/>
            <person name="Cochrane K."/>
            <person name="O'Neal L.L."/>
            <person name="Sankaranarayanan K."/>
            <person name="Lawson P.A."/>
        </authorList>
    </citation>
    <scope>NUCLEOTIDE SEQUENCE</scope>
    <source>
        <strain evidence="1">CC70A</strain>
    </source>
</reference>
<dbReference type="InterPro" id="IPR024787">
    <property type="entry name" value="EcsC"/>
</dbReference>
<dbReference type="Pfam" id="PF12787">
    <property type="entry name" value="EcsC"/>
    <property type="match status" value="1"/>
</dbReference>
<comment type="caution">
    <text evidence="1">The sequence shown here is derived from an EMBL/GenBank/DDBJ whole genome shotgun (WGS) entry which is preliminary data.</text>
</comment>
<sequence>MENNQAKKYKLIKKQLDKVEKKENKVLSKKEIKFIKNKVSPIQEKIESKIPAKLQQTLEKAFETGFKVVFEKGVGLIEKTYKKESKLQDFDVKHYMIMNQMNHKNINELDKGAAKTVRGNQFISTVEGSLLGALGIGIPDIPILIGMILKSIYEISLSYGFDYTTDREKLYILYMICAGVTKEDVQEDYNRKLERIAVGNRMADTLPYSIDNAIKETSTRLAEAMLIAKFIQGIPIVGVVGGVSNFNIIKDITKMARIKYKKRYLEGLLHEK</sequence>
<gene>
    <name evidence="1" type="ORF">PBV87_04785</name>
</gene>
<dbReference type="EMBL" id="JAQIFT010000016">
    <property type="protein sequence ID" value="MDA3730813.1"/>
    <property type="molecule type" value="Genomic_DNA"/>
</dbReference>
<evidence type="ECO:0000313" key="2">
    <source>
        <dbReference type="Proteomes" id="UP001169242"/>
    </source>
</evidence>
<dbReference type="RefSeq" id="WP_271011319.1">
    <property type="nucleotide sequence ID" value="NZ_JAQIFT010000016.1"/>
</dbReference>